<dbReference type="EMBL" id="AOIV01000028">
    <property type="protein sequence ID" value="ELZ29535.1"/>
    <property type="molecule type" value="Genomic_DNA"/>
</dbReference>
<name>M0D282_HALPD</name>
<accession>M0D282</accession>
<keyword evidence="1" id="KW-0378">Hydrolase</keyword>
<dbReference type="InParanoid" id="M0D282"/>
<dbReference type="GO" id="GO:0016787">
    <property type="term" value="F:hydrolase activity"/>
    <property type="evidence" value="ECO:0007669"/>
    <property type="project" value="UniProtKB-KW"/>
</dbReference>
<dbReference type="eggNOG" id="arCOG00517">
    <property type="taxonomic scope" value="Archaea"/>
</dbReference>
<feature type="non-terminal residue" evidence="1">
    <location>
        <position position="1"/>
    </location>
</feature>
<evidence type="ECO:0000313" key="2">
    <source>
        <dbReference type="Proteomes" id="UP000011513"/>
    </source>
</evidence>
<evidence type="ECO:0000313" key="1">
    <source>
        <dbReference type="EMBL" id="ELZ29535.1"/>
    </source>
</evidence>
<protein>
    <submittedName>
        <fullName evidence="1">Zn-dependent hydrolase</fullName>
    </submittedName>
</protein>
<dbReference type="AlphaFoldDB" id="M0D282"/>
<organism evidence="1 2">
    <name type="scientific">Halogeometricum pallidum JCM 14848</name>
    <dbReference type="NCBI Taxonomy" id="1227487"/>
    <lineage>
        <taxon>Archaea</taxon>
        <taxon>Methanobacteriati</taxon>
        <taxon>Methanobacteriota</taxon>
        <taxon>Stenosarchaea group</taxon>
        <taxon>Halobacteria</taxon>
        <taxon>Halobacteriales</taxon>
        <taxon>Haloferacaceae</taxon>
        <taxon>Halogeometricum</taxon>
    </lineage>
</organism>
<dbReference type="Proteomes" id="UP000011513">
    <property type="component" value="Unassembled WGS sequence"/>
</dbReference>
<comment type="caution">
    <text evidence="1">The sequence shown here is derived from an EMBL/GenBank/DDBJ whole genome shotgun (WGS) entry which is preliminary data.</text>
</comment>
<proteinExistence type="predicted"/>
<gene>
    <name evidence="1" type="ORF">C474_13184</name>
</gene>
<keyword evidence="2" id="KW-1185">Reference proteome</keyword>
<dbReference type="PATRIC" id="fig|1227487.5.peg.2663"/>
<reference evidence="1 2" key="1">
    <citation type="journal article" date="2014" name="PLoS Genet.">
        <title>Phylogenetically driven sequencing of extremely halophilic archaea reveals strategies for static and dynamic osmo-response.</title>
        <authorList>
            <person name="Becker E.A."/>
            <person name="Seitzer P.M."/>
            <person name="Tritt A."/>
            <person name="Larsen D."/>
            <person name="Krusor M."/>
            <person name="Yao A.I."/>
            <person name="Wu D."/>
            <person name="Madern D."/>
            <person name="Eisen J.A."/>
            <person name="Darling A.E."/>
            <person name="Facciotti M.T."/>
        </authorList>
    </citation>
    <scope>NUCLEOTIDE SEQUENCE [LARGE SCALE GENOMIC DNA]</scope>
    <source>
        <strain evidence="1 2">JCM 14848</strain>
    </source>
</reference>
<sequence length="82" mass="9105">TPREDGTYAARLGDLTERMDALSMEREGFIEFILSDMPPRPSNYEEIIATNLGRQDTDDEEAFELELGPNNCAASSDAMTSD</sequence>